<proteinExistence type="inferred from homology"/>
<dbReference type="InterPro" id="IPR002328">
    <property type="entry name" value="ADH_Zn_CS"/>
</dbReference>
<dbReference type="InterPro" id="IPR036291">
    <property type="entry name" value="NAD(P)-bd_dom_sf"/>
</dbReference>
<comment type="cofactor">
    <cofactor evidence="1 6">
        <name>Zn(2+)</name>
        <dbReference type="ChEBI" id="CHEBI:29105"/>
    </cofactor>
</comment>
<dbReference type="PANTHER" id="PTHR43350:SF2">
    <property type="entry name" value="GROES-LIKE ZINC-BINDING ALCOHOL DEHYDROGENASE FAMILY PROTEIN"/>
    <property type="match status" value="1"/>
</dbReference>
<sequence>MRAAVVRERSGPFRVEELRDPEPGPGEILVEVAACGVCHTDLHIHDGSVPFPLPCVLGHEVSGTVRAVGDGVEALAPGDRVAGAFIMPCGTCAMCRAGREELCEPFFAHNRLKGTLYDGTTRLYDAAGDPVWMYSMGGLSELAVMPALAAARIPDGLPLTDSAIFGCALLTSMGAVRHVAGLQPGETVCVVGAGGVGQSIVQLAGALGAGQVIAVDLADDKLEGARRSGATATINAGDADAVATLRELTDGRGADVVFEAIGHPATFRQATEMAADGGRCVFVGIAPAGTLGEVEITRLVRRKLQLLGSFGGRPRTDLAELMQMVVDGRLHLDSVISRRFTLDEADLAYGLLARGEIVGRAVVEMAPAG</sequence>
<evidence type="ECO:0000256" key="1">
    <source>
        <dbReference type="ARBA" id="ARBA00001947"/>
    </source>
</evidence>
<dbReference type="InterPro" id="IPR013149">
    <property type="entry name" value="ADH-like_C"/>
</dbReference>
<evidence type="ECO:0000313" key="8">
    <source>
        <dbReference type="EMBL" id="QEC46514.1"/>
    </source>
</evidence>
<keyword evidence="4 6" id="KW-0862">Zinc</keyword>
<dbReference type="Pfam" id="PF08240">
    <property type="entry name" value="ADH_N"/>
    <property type="match status" value="1"/>
</dbReference>
<dbReference type="SMART" id="SM00829">
    <property type="entry name" value="PKS_ER"/>
    <property type="match status" value="1"/>
</dbReference>
<evidence type="ECO:0000256" key="3">
    <source>
        <dbReference type="ARBA" id="ARBA00022723"/>
    </source>
</evidence>
<accession>A0A5B8U0H7</accession>
<dbReference type="Gene3D" id="3.90.180.10">
    <property type="entry name" value="Medium-chain alcohol dehydrogenases, catalytic domain"/>
    <property type="match status" value="1"/>
</dbReference>
<dbReference type="OrthoDB" id="3567264at2"/>
<evidence type="ECO:0000259" key="7">
    <source>
        <dbReference type="SMART" id="SM00829"/>
    </source>
</evidence>
<dbReference type="SUPFAM" id="SSF50129">
    <property type="entry name" value="GroES-like"/>
    <property type="match status" value="1"/>
</dbReference>
<name>A0A5B8U0H7_9ACTN</name>
<dbReference type="PANTHER" id="PTHR43350">
    <property type="entry name" value="NAD-DEPENDENT ALCOHOL DEHYDROGENASE"/>
    <property type="match status" value="1"/>
</dbReference>
<evidence type="ECO:0000313" key="9">
    <source>
        <dbReference type="Proteomes" id="UP000321805"/>
    </source>
</evidence>
<keyword evidence="5" id="KW-0560">Oxidoreductase</keyword>
<gene>
    <name evidence="8" type="ORF">FSW04_02245</name>
</gene>
<dbReference type="RefSeq" id="WP_146915804.1">
    <property type="nucleotide sequence ID" value="NZ_CP042430.1"/>
</dbReference>
<protein>
    <submittedName>
        <fullName evidence="8">Zinc-binding dehydrogenase</fullName>
    </submittedName>
</protein>
<comment type="similarity">
    <text evidence="2 6">Belongs to the zinc-containing alcohol dehydrogenase family.</text>
</comment>
<evidence type="ECO:0000256" key="6">
    <source>
        <dbReference type="RuleBase" id="RU361277"/>
    </source>
</evidence>
<dbReference type="GO" id="GO:0008270">
    <property type="term" value="F:zinc ion binding"/>
    <property type="evidence" value="ECO:0007669"/>
    <property type="project" value="InterPro"/>
</dbReference>
<dbReference type="GO" id="GO:0016491">
    <property type="term" value="F:oxidoreductase activity"/>
    <property type="evidence" value="ECO:0007669"/>
    <property type="project" value="UniProtKB-KW"/>
</dbReference>
<dbReference type="InterPro" id="IPR011032">
    <property type="entry name" value="GroES-like_sf"/>
</dbReference>
<dbReference type="EMBL" id="CP042430">
    <property type="protein sequence ID" value="QEC46514.1"/>
    <property type="molecule type" value="Genomic_DNA"/>
</dbReference>
<dbReference type="PROSITE" id="PS00059">
    <property type="entry name" value="ADH_ZINC"/>
    <property type="match status" value="1"/>
</dbReference>
<reference evidence="8 9" key="1">
    <citation type="journal article" date="2018" name="J. Microbiol.">
        <title>Baekduia soli gen. nov., sp. nov., a novel bacterium isolated from the soil of Baekdu Mountain and proposal of a novel family name, Baekduiaceae fam. nov.</title>
        <authorList>
            <person name="An D.S."/>
            <person name="Siddiqi M.Z."/>
            <person name="Kim K.H."/>
            <person name="Yu H.S."/>
            <person name="Im W.T."/>
        </authorList>
    </citation>
    <scope>NUCLEOTIDE SEQUENCE [LARGE SCALE GENOMIC DNA]</scope>
    <source>
        <strain evidence="8 9">BR7-21</strain>
    </source>
</reference>
<dbReference type="KEGG" id="bsol:FSW04_02245"/>
<evidence type="ECO:0000256" key="5">
    <source>
        <dbReference type="ARBA" id="ARBA00023002"/>
    </source>
</evidence>
<dbReference type="Pfam" id="PF00107">
    <property type="entry name" value="ADH_zinc_N"/>
    <property type="match status" value="1"/>
</dbReference>
<dbReference type="AlphaFoldDB" id="A0A5B8U0H7"/>
<feature type="domain" description="Enoyl reductase (ER)" evidence="7">
    <location>
        <begin position="11"/>
        <end position="363"/>
    </location>
</feature>
<dbReference type="Gene3D" id="3.40.50.720">
    <property type="entry name" value="NAD(P)-binding Rossmann-like Domain"/>
    <property type="match status" value="1"/>
</dbReference>
<dbReference type="SUPFAM" id="SSF51735">
    <property type="entry name" value="NAD(P)-binding Rossmann-fold domains"/>
    <property type="match status" value="1"/>
</dbReference>
<dbReference type="Proteomes" id="UP000321805">
    <property type="component" value="Chromosome"/>
</dbReference>
<dbReference type="InterPro" id="IPR013154">
    <property type="entry name" value="ADH-like_N"/>
</dbReference>
<evidence type="ECO:0000256" key="4">
    <source>
        <dbReference type="ARBA" id="ARBA00022833"/>
    </source>
</evidence>
<evidence type="ECO:0000256" key="2">
    <source>
        <dbReference type="ARBA" id="ARBA00008072"/>
    </source>
</evidence>
<keyword evidence="9" id="KW-1185">Reference proteome</keyword>
<dbReference type="InterPro" id="IPR020843">
    <property type="entry name" value="ER"/>
</dbReference>
<organism evidence="8 9">
    <name type="scientific">Baekduia soli</name>
    <dbReference type="NCBI Taxonomy" id="496014"/>
    <lineage>
        <taxon>Bacteria</taxon>
        <taxon>Bacillati</taxon>
        <taxon>Actinomycetota</taxon>
        <taxon>Thermoleophilia</taxon>
        <taxon>Solirubrobacterales</taxon>
        <taxon>Baekduiaceae</taxon>
        <taxon>Baekduia</taxon>
    </lineage>
</organism>
<keyword evidence="3 6" id="KW-0479">Metal-binding</keyword>